<dbReference type="Proteomes" id="UP000050795">
    <property type="component" value="Unassembled WGS sequence"/>
</dbReference>
<dbReference type="PANTHER" id="PTHR45847:SF6">
    <property type="entry name" value="FATTY ACID AMIDE HYDROLASE"/>
    <property type="match status" value="1"/>
</dbReference>
<dbReference type="PIRSF" id="PIRSF001221">
    <property type="entry name" value="Amidase_fungi"/>
    <property type="match status" value="1"/>
</dbReference>
<feature type="active site" description="Acyl-ester intermediate" evidence="1">
    <location>
        <position position="256"/>
    </location>
</feature>
<evidence type="ECO:0000313" key="4">
    <source>
        <dbReference type="WBParaSite" id="TREG1_65680.1"/>
    </source>
</evidence>
<feature type="active site" description="Charge relay system" evidence="1">
    <location>
        <position position="157"/>
    </location>
</feature>
<dbReference type="Gene3D" id="3.90.1300.10">
    <property type="entry name" value="Amidase signature (AS) domain"/>
    <property type="match status" value="1"/>
</dbReference>
<reference evidence="4" key="2">
    <citation type="submission" date="2023-11" db="UniProtKB">
        <authorList>
            <consortium name="WormBaseParasite"/>
        </authorList>
    </citation>
    <scope>IDENTIFICATION</scope>
</reference>
<dbReference type="PANTHER" id="PTHR45847">
    <property type="entry name" value="FATTY ACID AMIDE HYDROLASE"/>
    <property type="match status" value="1"/>
</dbReference>
<evidence type="ECO:0000313" key="3">
    <source>
        <dbReference type="Proteomes" id="UP000050795"/>
    </source>
</evidence>
<dbReference type="SUPFAM" id="SSF75304">
    <property type="entry name" value="Amidase signature (AS) enzymes"/>
    <property type="match status" value="1"/>
</dbReference>
<dbReference type="GO" id="GO:0017064">
    <property type="term" value="F:fatty acid amide hydrolase activity"/>
    <property type="evidence" value="ECO:0007669"/>
    <property type="project" value="TreeGrafter"/>
</dbReference>
<dbReference type="InterPro" id="IPR036928">
    <property type="entry name" value="AS_sf"/>
</dbReference>
<name>A0AA85K6I4_TRIRE</name>
<organism evidence="3 4">
    <name type="scientific">Trichobilharzia regenti</name>
    <name type="common">Nasal bird schistosome</name>
    <dbReference type="NCBI Taxonomy" id="157069"/>
    <lineage>
        <taxon>Eukaryota</taxon>
        <taxon>Metazoa</taxon>
        <taxon>Spiralia</taxon>
        <taxon>Lophotrochozoa</taxon>
        <taxon>Platyhelminthes</taxon>
        <taxon>Trematoda</taxon>
        <taxon>Digenea</taxon>
        <taxon>Strigeidida</taxon>
        <taxon>Schistosomatoidea</taxon>
        <taxon>Schistosomatidae</taxon>
        <taxon>Trichobilharzia</taxon>
    </lineage>
</organism>
<dbReference type="GO" id="GO:0004040">
    <property type="term" value="F:amidase activity"/>
    <property type="evidence" value="ECO:0007669"/>
    <property type="project" value="TreeGrafter"/>
</dbReference>
<protein>
    <recommendedName>
        <fullName evidence="2">Amidase domain-containing protein</fullName>
    </recommendedName>
</protein>
<dbReference type="InterPro" id="IPR023631">
    <property type="entry name" value="Amidase_dom"/>
</dbReference>
<evidence type="ECO:0000256" key="1">
    <source>
        <dbReference type="PIRSR" id="PIRSR001221-1"/>
    </source>
</evidence>
<dbReference type="InterPro" id="IPR052096">
    <property type="entry name" value="Endocannabinoid_amidase"/>
</dbReference>
<sequence>MEFFRRSTTKILKELTALLTEHAIRNIILAICLGLISWRLVAKLRTYRNQKRLTVKRRQVERNIEKIRRSLSNLPASISLTICNESLSYLSEQIKLGSLEPADVLHAFQLKALELYDNGNSGISEFILEAEENAVNMKSSSDIDKESELYGIPISIKEMFTLSGYDSTLGVIKRCNEPMSDDCVLVKVLKSVGSIPFVTTMTSQLCLTLDSFHCIYREAKHPMNSSRMPGGSSTGEAVLLALNGSPVGIGSDIAGSIRIPCAFCGLAGLKPTFGRLSISGIPITTRQSVFHIGVCPGPMGRKVEDLARVMRALLCPTMFDMDPYVIPMRFNEDLYEGKGKRQLVIGYYCNLDDPNLIQVVDVNRQVVEKAVRALESSGHKVVKFTVPHPYEAFVLGLRALFAAGGCELRKQLHGEPLSPQLKFLNLILGFPDFLKPIMGLLSHLFVGRPVDISRALRKLKDGQAALDLINGINSYRREFTKAWSEAGPLDALICPVSSYPAPPDDTSALYISPSIVYTFLYNILDYPAGAVPAGFVSKEDVRDALVKSESLLSAGDTYMSKVHKLLDGGENMPLSIQVVGKPYHEETVLRVMREIEGIFSP</sequence>
<feature type="active site" description="Charge relay system" evidence="1">
    <location>
        <position position="232"/>
    </location>
</feature>
<dbReference type="GO" id="GO:0009062">
    <property type="term" value="P:fatty acid catabolic process"/>
    <property type="evidence" value="ECO:0007669"/>
    <property type="project" value="TreeGrafter"/>
</dbReference>
<proteinExistence type="predicted"/>
<dbReference type="Pfam" id="PF01425">
    <property type="entry name" value="Amidase"/>
    <property type="match status" value="1"/>
</dbReference>
<dbReference type="WBParaSite" id="TREG1_65680.1">
    <property type="protein sequence ID" value="TREG1_65680.1"/>
    <property type="gene ID" value="TREG1_65680"/>
</dbReference>
<dbReference type="AlphaFoldDB" id="A0AA85K6I4"/>
<evidence type="ECO:0000259" key="2">
    <source>
        <dbReference type="Pfam" id="PF01425"/>
    </source>
</evidence>
<keyword evidence="3" id="KW-1185">Reference proteome</keyword>
<reference evidence="3" key="1">
    <citation type="submission" date="2022-06" db="EMBL/GenBank/DDBJ databases">
        <authorList>
            <person name="Berger JAMES D."/>
            <person name="Berger JAMES D."/>
        </authorList>
    </citation>
    <scope>NUCLEOTIDE SEQUENCE [LARGE SCALE GENOMIC DNA]</scope>
</reference>
<feature type="domain" description="Amidase" evidence="2">
    <location>
        <begin position="104"/>
        <end position="589"/>
    </location>
</feature>
<accession>A0AA85K6I4</accession>